<evidence type="ECO:0000313" key="2">
    <source>
        <dbReference type="EMBL" id="MPN29885.1"/>
    </source>
</evidence>
<keyword evidence="1" id="KW-0812">Transmembrane</keyword>
<accession>A0A645GT07</accession>
<keyword evidence="1" id="KW-0472">Membrane</keyword>
<name>A0A645GT07_9ZZZZ</name>
<protein>
    <submittedName>
        <fullName evidence="2">Uncharacterized protein</fullName>
    </submittedName>
</protein>
<comment type="caution">
    <text evidence="2">The sequence shown here is derived from an EMBL/GenBank/DDBJ whole genome shotgun (WGS) entry which is preliminary data.</text>
</comment>
<reference evidence="2" key="1">
    <citation type="submission" date="2019-08" db="EMBL/GenBank/DDBJ databases">
        <authorList>
            <person name="Kucharzyk K."/>
            <person name="Murdoch R.W."/>
            <person name="Higgins S."/>
            <person name="Loffler F."/>
        </authorList>
    </citation>
    <scope>NUCLEOTIDE SEQUENCE</scope>
</reference>
<keyword evidence="1" id="KW-1133">Transmembrane helix</keyword>
<proteinExistence type="predicted"/>
<evidence type="ECO:0000256" key="1">
    <source>
        <dbReference type="SAM" id="Phobius"/>
    </source>
</evidence>
<sequence length="52" mass="6206">MVRRDLLFRSQFRRLVAIHRERFLTRAVVFTFIGLFALLAGLGVYYLYRLIG</sequence>
<organism evidence="2">
    <name type="scientific">bioreactor metagenome</name>
    <dbReference type="NCBI Taxonomy" id="1076179"/>
    <lineage>
        <taxon>unclassified sequences</taxon>
        <taxon>metagenomes</taxon>
        <taxon>ecological metagenomes</taxon>
    </lineage>
</organism>
<dbReference type="EMBL" id="VSSQ01080776">
    <property type="protein sequence ID" value="MPN29885.1"/>
    <property type="molecule type" value="Genomic_DNA"/>
</dbReference>
<dbReference type="AlphaFoldDB" id="A0A645GT07"/>
<gene>
    <name evidence="2" type="ORF">SDC9_177338</name>
</gene>
<feature type="transmembrane region" description="Helical" evidence="1">
    <location>
        <begin position="23"/>
        <end position="48"/>
    </location>
</feature>